<dbReference type="AlphaFoldDB" id="A0A964XKP2"/>
<dbReference type="EMBL" id="JAAAHS010000019">
    <property type="protein sequence ID" value="NBE50753.1"/>
    <property type="molecule type" value="Genomic_DNA"/>
</dbReference>
<organism evidence="2 3">
    <name type="scientific">Streptomyces boluensis</name>
    <dbReference type="NCBI Taxonomy" id="1775135"/>
    <lineage>
        <taxon>Bacteria</taxon>
        <taxon>Bacillati</taxon>
        <taxon>Actinomycetota</taxon>
        <taxon>Actinomycetes</taxon>
        <taxon>Kitasatosporales</taxon>
        <taxon>Streptomycetaceae</taxon>
        <taxon>Streptomyces</taxon>
    </lineage>
</organism>
<feature type="domain" description="SnoaL-like" evidence="1">
    <location>
        <begin position="12"/>
        <end position="108"/>
    </location>
</feature>
<dbReference type="Pfam" id="PF12680">
    <property type="entry name" value="SnoaL_2"/>
    <property type="match status" value="1"/>
</dbReference>
<evidence type="ECO:0000313" key="2">
    <source>
        <dbReference type="EMBL" id="NBE50753.1"/>
    </source>
</evidence>
<dbReference type="InterPro" id="IPR032710">
    <property type="entry name" value="NTF2-like_dom_sf"/>
</dbReference>
<accession>A0A964XKP2</accession>
<comment type="caution">
    <text evidence="2">The sequence shown here is derived from an EMBL/GenBank/DDBJ whole genome shotgun (WGS) entry which is preliminary data.</text>
</comment>
<dbReference type="Proteomes" id="UP000598297">
    <property type="component" value="Unassembled WGS sequence"/>
</dbReference>
<sequence>MAPPSAEAFVTGLFGVIDGRRWEELGRVFTDDCTYQRPGYAPFVGLRRVERFYREERLIASGRHEVHQVVAEGSSIVCRGRFRGLSRTGVPLDEGFCDLYSLAGDRIRTRHTYFFRAAI</sequence>
<gene>
    <name evidence="2" type="ORF">GUY60_04770</name>
</gene>
<keyword evidence="3" id="KW-1185">Reference proteome</keyword>
<dbReference type="InterPro" id="IPR037401">
    <property type="entry name" value="SnoaL-like"/>
</dbReference>
<evidence type="ECO:0000313" key="3">
    <source>
        <dbReference type="Proteomes" id="UP000598297"/>
    </source>
</evidence>
<dbReference type="SUPFAM" id="SSF54427">
    <property type="entry name" value="NTF2-like"/>
    <property type="match status" value="1"/>
</dbReference>
<name>A0A964XKP2_9ACTN</name>
<evidence type="ECO:0000259" key="1">
    <source>
        <dbReference type="Pfam" id="PF12680"/>
    </source>
</evidence>
<protein>
    <submittedName>
        <fullName evidence="2">Nuclear transport factor 2 family protein</fullName>
    </submittedName>
</protein>
<reference evidence="2" key="1">
    <citation type="submission" date="2020-01" db="EMBL/GenBank/DDBJ databases">
        <title>Whole-genome analyses of novel actinobacteria.</title>
        <authorList>
            <person name="Sahin N."/>
        </authorList>
    </citation>
    <scope>NUCLEOTIDE SEQUENCE</scope>
    <source>
        <strain evidence="2">YC537</strain>
    </source>
</reference>
<dbReference type="OrthoDB" id="4772778at2"/>
<proteinExistence type="predicted"/>
<dbReference type="Gene3D" id="3.10.450.50">
    <property type="match status" value="1"/>
</dbReference>